<reference evidence="1 2" key="1">
    <citation type="submission" date="2011-07" db="EMBL/GenBank/DDBJ databases">
        <title>The complete genome of chromosome of Emticicia oligotrophica DSM 17448.</title>
        <authorList>
            <consortium name="US DOE Joint Genome Institute (JGI-PGF)"/>
            <person name="Lucas S."/>
            <person name="Han J."/>
            <person name="Lapidus A."/>
            <person name="Bruce D."/>
            <person name="Goodwin L."/>
            <person name="Pitluck S."/>
            <person name="Peters L."/>
            <person name="Kyrpides N."/>
            <person name="Mavromatis K."/>
            <person name="Ivanova N."/>
            <person name="Ovchinnikova G."/>
            <person name="Teshima H."/>
            <person name="Detter J.C."/>
            <person name="Tapia R."/>
            <person name="Han C."/>
            <person name="Land M."/>
            <person name="Hauser L."/>
            <person name="Markowitz V."/>
            <person name="Cheng J.-F."/>
            <person name="Hugenholtz P."/>
            <person name="Woyke T."/>
            <person name="Wu D."/>
            <person name="Tindall B."/>
            <person name="Pomrenke H."/>
            <person name="Brambilla E."/>
            <person name="Klenk H.-P."/>
            <person name="Eisen J.A."/>
        </authorList>
    </citation>
    <scope>NUCLEOTIDE SEQUENCE [LARGE SCALE GENOMIC DNA]</scope>
    <source>
        <strain evidence="1 2">DSM 17448</strain>
    </source>
</reference>
<evidence type="ECO:0008006" key="3">
    <source>
        <dbReference type="Google" id="ProtNLM"/>
    </source>
</evidence>
<dbReference type="SMART" id="SM01234">
    <property type="entry name" value="Haemolytic"/>
    <property type="match status" value="1"/>
</dbReference>
<evidence type="ECO:0000313" key="1">
    <source>
        <dbReference type="EMBL" id="AFK03082.1"/>
    </source>
</evidence>
<organism evidence="1 2">
    <name type="scientific">Emticicia oligotrophica (strain DSM 17448 / CIP 109782 / MTCC 6937 / GPTSA100-15)</name>
    <dbReference type="NCBI Taxonomy" id="929562"/>
    <lineage>
        <taxon>Bacteria</taxon>
        <taxon>Pseudomonadati</taxon>
        <taxon>Bacteroidota</taxon>
        <taxon>Cytophagia</taxon>
        <taxon>Cytophagales</taxon>
        <taxon>Leadbetterellaceae</taxon>
        <taxon>Emticicia</taxon>
    </lineage>
</organism>
<dbReference type="EMBL" id="CP002961">
    <property type="protein sequence ID" value="AFK03082.1"/>
    <property type="molecule type" value="Genomic_DNA"/>
</dbReference>
<dbReference type="PANTHER" id="PTHR33383">
    <property type="entry name" value="MEMBRANE PROTEIN INSERTION EFFICIENCY FACTOR-RELATED"/>
    <property type="match status" value="1"/>
</dbReference>
<name>A0ABM5N0W4_EMTOG</name>
<proteinExistence type="predicted"/>
<dbReference type="NCBIfam" id="TIGR00278">
    <property type="entry name" value="membrane protein insertion efficiency factor YidD"/>
    <property type="match status" value="1"/>
</dbReference>
<dbReference type="PANTHER" id="PTHR33383:SF1">
    <property type="entry name" value="MEMBRANE PROTEIN INSERTION EFFICIENCY FACTOR-RELATED"/>
    <property type="match status" value="1"/>
</dbReference>
<keyword evidence="2" id="KW-1185">Reference proteome</keyword>
<dbReference type="Proteomes" id="UP000002875">
    <property type="component" value="Chromosome"/>
</dbReference>
<sequence>MAQSNLIKAQSKEEVNALRGVIQTAQKKTYKEAKGNKNEVQYLFSGLFLFYKTFFSSQDLTVCTFTPSCSEFGILAVKKSGLVMGGIKTMDRLTRCNGLSPEKYEIDYKAKLLIDKP</sequence>
<dbReference type="InterPro" id="IPR002696">
    <property type="entry name" value="Membr_insert_effic_factor_YidD"/>
</dbReference>
<accession>A0ABM5N0W4</accession>
<dbReference type="RefSeq" id="WP_015028780.1">
    <property type="nucleotide sequence ID" value="NC_018748.1"/>
</dbReference>
<evidence type="ECO:0000313" key="2">
    <source>
        <dbReference type="Proteomes" id="UP000002875"/>
    </source>
</evidence>
<gene>
    <name evidence="1" type="ordered locus">Emtol_1942</name>
</gene>
<protein>
    <recommendedName>
        <fullName evidence="3">Membrane protein insertion efficiency factor YidD</fullName>
    </recommendedName>
</protein>
<dbReference type="Pfam" id="PF01809">
    <property type="entry name" value="YidD"/>
    <property type="match status" value="1"/>
</dbReference>